<organism evidence="1 2">
    <name type="scientific">Sporisorium scitamineum</name>
    <dbReference type="NCBI Taxonomy" id="49012"/>
    <lineage>
        <taxon>Eukaryota</taxon>
        <taxon>Fungi</taxon>
        <taxon>Dikarya</taxon>
        <taxon>Basidiomycota</taxon>
        <taxon>Ustilaginomycotina</taxon>
        <taxon>Ustilaginomycetes</taxon>
        <taxon>Ustilaginales</taxon>
        <taxon>Ustilaginaceae</taxon>
        <taxon>Sporisorium</taxon>
    </lineage>
</organism>
<name>A0A0F7S1A0_9BASI</name>
<gene>
    <name evidence="1" type="primary">SSCI57340.1</name>
</gene>
<dbReference type="Proteomes" id="UP000242770">
    <property type="component" value="Unassembled WGS sequence"/>
</dbReference>
<evidence type="ECO:0000313" key="2">
    <source>
        <dbReference type="Proteomes" id="UP000242770"/>
    </source>
</evidence>
<dbReference type="AlphaFoldDB" id="A0A0F7S1A0"/>
<reference evidence="2" key="1">
    <citation type="submission" date="2014-06" db="EMBL/GenBank/DDBJ databases">
        <authorList>
            <person name="Berkman P.J."/>
        </authorList>
    </citation>
    <scope>NUCLEOTIDE SEQUENCE [LARGE SCALE GENOMIC DNA]</scope>
</reference>
<proteinExistence type="predicted"/>
<accession>A0A0F7S1A0</accession>
<keyword evidence="2" id="KW-1185">Reference proteome</keyword>
<dbReference type="EMBL" id="CCFA01003419">
    <property type="protein sequence ID" value="CDS01069.1"/>
    <property type="molecule type" value="Genomic_DNA"/>
</dbReference>
<evidence type="ECO:0000313" key="1">
    <source>
        <dbReference type="EMBL" id="CDS01069.1"/>
    </source>
</evidence>
<protein>
    <submittedName>
        <fullName evidence="1">Uncharacterized protein</fullName>
    </submittedName>
</protein>
<sequence length="104" mass="11698">MHFPAPYMNNGLFPSRLQTILSTNQRTFPHVFPHARVYAVPQNLDQLHDLDVHELARHQNIQPEVSYTTYSRLLDGDATAVGHNTAGLMFSACSHARSNLSPFP</sequence>